<evidence type="ECO:0000256" key="1">
    <source>
        <dbReference type="SAM" id="MobiDB-lite"/>
    </source>
</evidence>
<sequence>MDKASSSQVASSASKQGANSPRRELTSSLTAGSQVLSSRGRWLTGRELARSLGARSLANLRPVRAGGG</sequence>
<gene>
    <name evidence="2" type="ORF">Sradi_2379500</name>
</gene>
<name>A0AAW2T762_SESRA</name>
<organism evidence="2">
    <name type="scientific">Sesamum radiatum</name>
    <name type="common">Black benniseed</name>
    <dbReference type="NCBI Taxonomy" id="300843"/>
    <lineage>
        <taxon>Eukaryota</taxon>
        <taxon>Viridiplantae</taxon>
        <taxon>Streptophyta</taxon>
        <taxon>Embryophyta</taxon>
        <taxon>Tracheophyta</taxon>
        <taxon>Spermatophyta</taxon>
        <taxon>Magnoliopsida</taxon>
        <taxon>eudicotyledons</taxon>
        <taxon>Gunneridae</taxon>
        <taxon>Pentapetalae</taxon>
        <taxon>asterids</taxon>
        <taxon>lamiids</taxon>
        <taxon>Lamiales</taxon>
        <taxon>Pedaliaceae</taxon>
        <taxon>Sesamum</taxon>
    </lineage>
</organism>
<feature type="compositionally biased region" description="Polar residues" evidence="1">
    <location>
        <begin position="26"/>
        <end position="37"/>
    </location>
</feature>
<reference evidence="2" key="2">
    <citation type="journal article" date="2024" name="Plant">
        <title>Genomic evolution and insights into agronomic trait innovations of Sesamum species.</title>
        <authorList>
            <person name="Miao H."/>
            <person name="Wang L."/>
            <person name="Qu L."/>
            <person name="Liu H."/>
            <person name="Sun Y."/>
            <person name="Le M."/>
            <person name="Wang Q."/>
            <person name="Wei S."/>
            <person name="Zheng Y."/>
            <person name="Lin W."/>
            <person name="Duan Y."/>
            <person name="Cao H."/>
            <person name="Xiong S."/>
            <person name="Wang X."/>
            <person name="Wei L."/>
            <person name="Li C."/>
            <person name="Ma Q."/>
            <person name="Ju M."/>
            <person name="Zhao R."/>
            <person name="Li G."/>
            <person name="Mu C."/>
            <person name="Tian Q."/>
            <person name="Mei H."/>
            <person name="Zhang T."/>
            <person name="Gao T."/>
            <person name="Zhang H."/>
        </authorList>
    </citation>
    <scope>NUCLEOTIDE SEQUENCE</scope>
    <source>
        <strain evidence="2">G02</strain>
    </source>
</reference>
<reference evidence="2" key="1">
    <citation type="submission" date="2020-06" db="EMBL/GenBank/DDBJ databases">
        <authorList>
            <person name="Li T."/>
            <person name="Hu X."/>
            <person name="Zhang T."/>
            <person name="Song X."/>
            <person name="Zhang H."/>
            <person name="Dai N."/>
            <person name="Sheng W."/>
            <person name="Hou X."/>
            <person name="Wei L."/>
        </authorList>
    </citation>
    <scope>NUCLEOTIDE SEQUENCE</scope>
    <source>
        <strain evidence="2">G02</strain>
        <tissue evidence="2">Leaf</tissue>
    </source>
</reference>
<dbReference type="AlphaFoldDB" id="A0AAW2T762"/>
<dbReference type="EMBL" id="JACGWJ010000009">
    <property type="protein sequence ID" value="KAL0400362.1"/>
    <property type="molecule type" value="Genomic_DNA"/>
</dbReference>
<feature type="compositionally biased region" description="Low complexity" evidence="1">
    <location>
        <begin position="1"/>
        <end position="14"/>
    </location>
</feature>
<feature type="region of interest" description="Disordered" evidence="1">
    <location>
        <begin position="1"/>
        <end position="40"/>
    </location>
</feature>
<accession>A0AAW2T762</accession>
<protein>
    <submittedName>
        <fullName evidence="2">Uncharacterized protein</fullName>
    </submittedName>
</protein>
<comment type="caution">
    <text evidence="2">The sequence shown here is derived from an EMBL/GenBank/DDBJ whole genome shotgun (WGS) entry which is preliminary data.</text>
</comment>
<proteinExistence type="predicted"/>
<evidence type="ECO:0000313" key="2">
    <source>
        <dbReference type="EMBL" id="KAL0400362.1"/>
    </source>
</evidence>